<name>A0A645BI29_9ZZZZ</name>
<sequence>MTALEVGHLGLVACLDKGVESSLDQGGDTTAEHSLFAKEVGLGLFLERGFKNACTSGTEALCIGEGDVA</sequence>
<dbReference type="AlphaFoldDB" id="A0A645BI29"/>
<proteinExistence type="predicted"/>
<protein>
    <submittedName>
        <fullName evidence="1">Uncharacterized protein</fullName>
    </submittedName>
</protein>
<evidence type="ECO:0000313" key="1">
    <source>
        <dbReference type="EMBL" id="MPM65129.1"/>
    </source>
</evidence>
<reference evidence="1" key="1">
    <citation type="submission" date="2019-08" db="EMBL/GenBank/DDBJ databases">
        <authorList>
            <person name="Kucharzyk K."/>
            <person name="Murdoch R.W."/>
            <person name="Higgins S."/>
            <person name="Loffler F."/>
        </authorList>
    </citation>
    <scope>NUCLEOTIDE SEQUENCE</scope>
</reference>
<gene>
    <name evidence="1" type="ORF">SDC9_112021</name>
</gene>
<accession>A0A645BI29</accession>
<dbReference type="EMBL" id="VSSQ01020345">
    <property type="protein sequence ID" value="MPM65129.1"/>
    <property type="molecule type" value="Genomic_DNA"/>
</dbReference>
<comment type="caution">
    <text evidence="1">The sequence shown here is derived from an EMBL/GenBank/DDBJ whole genome shotgun (WGS) entry which is preliminary data.</text>
</comment>
<organism evidence="1">
    <name type="scientific">bioreactor metagenome</name>
    <dbReference type="NCBI Taxonomy" id="1076179"/>
    <lineage>
        <taxon>unclassified sequences</taxon>
        <taxon>metagenomes</taxon>
        <taxon>ecological metagenomes</taxon>
    </lineage>
</organism>